<protein>
    <submittedName>
        <fullName evidence="1">Uncharacterized protein</fullName>
    </submittedName>
</protein>
<name>A0A9Q0QXM5_9MAGN</name>
<organism evidence="1 2">
    <name type="scientific">Protea cynaroides</name>
    <dbReference type="NCBI Taxonomy" id="273540"/>
    <lineage>
        <taxon>Eukaryota</taxon>
        <taxon>Viridiplantae</taxon>
        <taxon>Streptophyta</taxon>
        <taxon>Embryophyta</taxon>
        <taxon>Tracheophyta</taxon>
        <taxon>Spermatophyta</taxon>
        <taxon>Magnoliopsida</taxon>
        <taxon>Proteales</taxon>
        <taxon>Proteaceae</taxon>
        <taxon>Protea</taxon>
    </lineage>
</organism>
<comment type="caution">
    <text evidence="1">The sequence shown here is derived from an EMBL/GenBank/DDBJ whole genome shotgun (WGS) entry which is preliminary data.</text>
</comment>
<keyword evidence="2" id="KW-1185">Reference proteome</keyword>
<proteinExistence type="predicted"/>
<dbReference type="Proteomes" id="UP001141806">
    <property type="component" value="Unassembled WGS sequence"/>
</dbReference>
<evidence type="ECO:0000313" key="1">
    <source>
        <dbReference type="EMBL" id="KAJ4975480.1"/>
    </source>
</evidence>
<sequence>MRERRERRERERERERNNIHTWNETEGSQPWVKTFVFKSSRGEDSLGVGANLDEDEDEDEEIAEGGEDKEVALMSSCIDEDEEVAEMIMKKLRSGEIPSFALFGGLPLISKTKTSFGETQV</sequence>
<accession>A0A9Q0QXM5</accession>
<evidence type="ECO:0000313" key="2">
    <source>
        <dbReference type="Proteomes" id="UP001141806"/>
    </source>
</evidence>
<dbReference type="AlphaFoldDB" id="A0A9Q0QXM5"/>
<dbReference type="EMBL" id="JAMYWD010000003">
    <property type="protein sequence ID" value="KAJ4975480.1"/>
    <property type="molecule type" value="Genomic_DNA"/>
</dbReference>
<reference evidence="1" key="1">
    <citation type="journal article" date="2023" name="Plant J.">
        <title>The genome of the king protea, Protea cynaroides.</title>
        <authorList>
            <person name="Chang J."/>
            <person name="Duong T.A."/>
            <person name="Schoeman C."/>
            <person name="Ma X."/>
            <person name="Roodt D."/>
            <person name="Barker N."/>
            <person name="Li Z."/>
            <person name="Van de Peer Y."/>
            <person name="Mizrachi E."/>
        </authorList>
    </citation>
    <scope>NUCLEOTIDE SEQUENCE</scope>
    <source>
        <tissue evidence="1">Young leaves</tissue>
    </source>
</reference>
<gene>
    <name evidence="1" type="ORF">NE237_000586</name>
</gene>